<sequence length="240" mass="27335">MFCAEGAKSKVGTLELIVVQFYQEVAPNDSQGKERSIEEDDKWWIVVTHRKKRKSTPTQKESHSYRNHKRGNKAQKNKKKKKTRKSKLVHEKDKNFPRPQCLITLVDFFPTSFLCDHQDENSKVVACHDINAKEKEIIPPRSLEDEGVSKDLSRFNVDDLLSLPQETKIILIDALLNSGASSSSAPTATYESAPYCMSINFSDEHLLLGPKLHNRPLYVVGYVGNRESTEFLSIMDQLLT</sequence>
<comment type="caution">
    <text evidence="2">The sequence shown here is derived from an EMBL/GenBank/DDBJ whole genome shotgun (WGS) entry which is preliminary data.</text>
</comment>
<gene>
    <name evidence="3" type="ORF">E5676_scaffold124G00350</name>
    <name evidence="2" type="ORF">E6C27_scaffold67G006670</name>
</gene>
<proteinExistence type="predicted"/>
<feature type="region of interest" description="Disordered" evidence="1">
    <location>
        <begin position="48"/>
        <end position="91"/>
    </location>
</feature>
<dbReference type="Proteomes" id="UP000321393">
    <property type="component" value="Unassembled WGS sequence"/>
</dbReference>
<dbReference type="EMBL" id="SSTD01003357">
    <property type="protein sequence ID" value="TYK26748.1"/>
    <property type="molecule type" value="Genomic_DNA"/>
</dbReference>
<evidence type="ECO:0000313" key="2">
    <source>
        <dbReference type="EMBL" id="KAA0042173.1"/>
    </source>
</evidence>
<reference evidence="4 5" key="1">
    <citation type="submission" date="2019-08" db="EMBL/GenBank/DDBJ databases">
        <title>Draft genome sequences of two oriental melons (Cucumis melo L. var makuwa).</title>
        <authorList>
            <person name="Kwon S.-Y."/>
        </authorList>
    </citation>
    <scope>NUCLEOTIDE SEQUENCE [LARGE SCALE GENOMIC DNA]</scope>
    <source>
        <strain evidence="5">cv. Chang Bougi</strain>
        <strain evidence="4">cv. SW 3</strain>
        <tissue evidence="2">Leaf</tissue>
    </source>
</reference>
<dbReference type="AlphaFoldDB" id="A0A5A7TG25"/>
<feature type="compositionally biased region" description="Basic residues" evidence="1">
    <location>
        <begin position="65"/>
        <end position="87"/>
    </location>
</feature>
<protein>
    <submittedName>
        <fullName evidence="2">Ty3-gypsy retrotransposon protein</fullName>
    </submittedName>
</protein>
<evidence type="ECO:0000313" key="5">
    <source>
        <dbReference type="Proteomes" id="UP000321947"/>
    </source>
</evidence>
<dbReference type="Proteomes" id="UP000321947">
    <property type="component" value="Unassembled WGS sequence"/>
</dbReference>
<evidence type="ECO:0000313" key="4">
    <source>
        <dbReference type="Proteomes" id="UP000321393"/>
    </source>
</evidence>
<accession>A0A5A7TG25</accession>
<name>A0A5A7TG25_CUCMM</name>
<evidence type="ECO:0000256" key="1">
    <source>
        <dbReference type="SAM" id="MobiDB-lite"/>
    </source>
</evidence>
<evidence type="ECO:0000313" key="3">
    <source>
        <dbReference type="EMBL" id="TYK26748.1"/>
    </source>
</evidence>
<dbReference type="EMBL" id="SSTE01016227">
    <property type="protein sequence ID" value="KAA0042173.1"/>
    <property type="molecule type" value="Genomic_DNA"/>
</dbReference>
<organism evidence="2 4">
    <name type="scientific">Cucumis melo var. makuwa</name>
    <name type="common">Oriental melon</name>
    <dbReference type="NCBI Taxonomy" id="1194695"/>
    <lineage>
        <taxon>Eukaryota</taxon>
        <taxon>Viridiplantae</taxon>
        <taxon>Streptophyta</taxon>
        <taxon>Embryophyta</taxon>
        <taxon>Tracheophyta</taxon>
        <taxon>Spermatophyta</taxon>
        <taxon>Magnoliopsida</taxon>
        <taxon>eudicotyledons</taxon>
        <taxon>Gunneridae</taxon>
        <taxon>Pentapetalae</taxon>
        <taxon>rosids</taxon>
        <taxon>fabids</taxon>
        <taxon>Cucurbitales</taxon>
        <taxon>Cucurbitaceae</taxon>
        <taxon>Benincaseae</taxon>
        <taxon>Cucumis</taxon>
    </lineage>
</organism>